<evidence type="ECO:0000256" key="1">
    <source>
        <dbReference type="SAM" id="MobiDB-lite"/>
    </source>
</evidence>
<reference evidence="4" key="1">
    <citation type="submission" date="2016-10" db="EMBL/GenBank/DDBJ databases">
        <authorList>
            <person name="Varghese N."/>
            <person name="Submissions S."/>
        </authorList>
    </citation>
    <scope>NUCLEOTIDE SEQUENCE [LARGE SCALE GENOMIC DNA]</scope>
    <source>
        <strain evidence="4">PL19</strain>
    </source>
</reference>
<dbReference type="OrthoDB" id="4338794at2"/>
<feature type="transmembrane region" description="Helical" evidence="2">
    <location>
        <begin position="46"/>
        <end position="71"/>
    </location>
</feature>
<evidence type="ECO:0000256" key="2">
    <source>
        <dbReference type="SAM" id="Phobius"/>
    </source>
</evidence>
<accession>A0A1I4L5M0</accession>
<dbReference type="RefSeq" id="WP_093852329.1">
    <property type="nucleotide sequence ID" value="NZ_FOSG01000030.1"/>
</dbReference>
<gene>
    <name evidence="3" type="ORF">SAMN05192584_1302</name>
</gene>
<feature type="region of interest" description="Disordered" evidence="1">
    <location>
        <begin position="133"/>
        <end position="172"/>
    </location>
</feature>
<evidence type="ECO:0000313" key="4">
    <source>
        <dbReference type="Proteomes" id="UP000198928"/>
    </source>
</evidence>
<sequence>MALRRPVALTAAAVLAAEAAGAGWLHWVLGLMVDRQEMSLAGLDPHLMALSTWTGGVLVGAYLLLCAALLLRTGLADRPPGRLARALLVAAAVVHGVLGALGVGLVGWAAFAAMMLVLGLLVLTLVAYGPRGRTKEVREPGAPEGPDTPEGPEGFGEAPAGPAGPSLTPTAP</sequence>
<feature type="compositionally biased region" description="Low complexity" evidence="1">
    <location>
        <begin position="151"/>
        <end position="165"/>
    </location>
</feature>
<feature type="transmembrane region" description="Helical" evidence="2">
    <location>
        <begin position="83"/>
        <end position="102"/>
    </location>
</feature>
<name>A0A1I4L5M0_9ACTN</name>
<proteinExistence type="predicted"/>
<keyword evidence="2" id="KW-0812">Transmembrane</keyword>
<keyword evidence="2" id="KW-0472">Membrane</keyword>
<keyword evidence="2" id="KW-1133">Transmembrane helix</keyword>
<organism evidence="3 4">
    <name type="scientific">Streptomyces pini</name>
    <dbReference type="NCBI Taxonomy" id="1520580"/>
    <lineage>
        <taxon>Bacteria</taxon>
        <taxon>Bacillati</taxon>
        <taxon>Actinomycetota</taxon>
        <taxon>Actinomycetes</taxon>
        <taxon>Kitasatosporales</taxon>
        <taxon>Streptomycetaceae</taxon>
        <taxon>Streptomyces</taxon>
    </lineage>
</organism>
<evidence type="ECO:0000313" key="3">
    <source>
        <dbReference type="EMBL" id="SFL86328.1"/>
    </source>
</evidence>
<dbReference type="Proteomes" id="UP000198928">
    <property type="component" value="Unassembled WGS sequence"/>
</dbReference>
<dbReference type="EMBL" id="FOSG01000030">
    <property type="protein sequence ID" value="SFL86328.1"/>
    <property type="molecule type" value="Genomic_DNA"/>
</dbReference>
<feature type="transmembrane region" description="Helical" evidence="2">
    <location>
        <begin position="108"/>
        <end position="128"/>
    </location>
</feature>
<dbReference type="AlphaFoldDB" id="A0A1I4L5M0"/>
<keyword evidence="4" id="KW-1185">Reference proteome</keyword>
<protein>
    <submittedName>
        <fullName evidence="3">Uncharacterized protein</fullName>
    </submittedName>
</protein>